<name>A0ABU4BQ09_RHOGO</name>
<evidence type="ECO:0000313" key="2">
    <source>
        <dbReference type="Proteomes" id="UP001185927"/>
    </source>
</evidence>
<sequence length="83" mass="8505">MGDTMVAGQVLTNASGIGTSAVFPDGEYQVRTKCKEDGDTEYQDPIASVRVTVTSTTPPATGSLDPAALLQGLLNGVLSQFGS</sequence>
<dbReference type="EMBL" id="JAWLKB010000002">
    <property type="protein sequence ID" value="MDV6266280.1"/>
    <property type="molecule type" value="Genomic_DNA"/>
</dbReference>
<dbReference type="RefSeq" id="WP_317540866.1">
    <property type="nucleotide sequence ID" value="NZ_JAWLKB010000002.1"/>
</dbReference>
<dbReference type="Proteomes" id="UP001185927">
    <property type="component" value="Unassembled WGS sequence"/>
</dbReference>
<reference evidence="1 2" key="1">
    <citation type="submission" date="2023-10" db="EMBL/GenBank/DDBJ databases">
        <title>Development of a sustainable strategy for remediation of hydrocarbon-contaminated territories based on the waste exchange concept.</title>
        <authorList>
            <person name="Krivoruchko A."/>
        </authorList>
    </citation>
    <scope>NUCLEOTIDE SEQUENCE [LARGE SCALE GENOMIC DNA]</scope>
    <source>
        <strain evidence="1 2">IEGM 1203</strain>
    </source>
</reference>
<gene>
    <name evidence="1" type="ORF">R3Q16_06670</name>
</gene>
<evidence type="ECO:0000313" key="1">
    <source>
        <dbReference type="EMBL" id="MDV6266280.1"/>
    </source>
</evidence>
<protein>
    <submittedName>
        <fullName evidence="1">Uncharacterized protein</fullName>
    </submittedName>
</protein>
<comment type="caution">
    <text evidence="1">The sequence shown here is derived from an EMBL/GenBank/DDBJ whole genome shotgun (WGS) entry which is preliminary data.</text>
</comment>
<organism evidence="1 2">
    <name type="scientific">Rhodococcus globerulus</name>
    <dbReference type="NCBI Taxonomy" id="33008"/>
    <lineage>
        <taxon>Bacteria</taxon>
        <taxon>Bacillati</taxon>
        <taxon>Actinomycetota</taxon>
        <taxon>Actinomycetes</taxon>
        <taxon>Mycobacteriales</taxon>
        <taxon>Nocardiaceae</taxon>
        <taxon>Rhodococcus</taxon>
    </lineage>
</organism>
<accession>A0ABU4BQ09</accession>
<proteinExistence type="predicted"/>
<keyword evidence="2" id="KW-1185">Reference proteome</keyword>